<name>A0A657LWC9_9HYPH</name>
<dbReference type="AlphaFoldDB" id="A0A657LWC9"/>
<keyword evidence="2" id="KW-1185">Reference proteome</keyword>
<dbReference type="RefSeq" id="WP_071831791.1">
    <property type="nucleotide sequence ID" value="NZ_LSRP01000046.1"/>
</dbReference>
<accession>A0A657LWC9</accession>
<evidence type="ECO:0000313" key="1">
    <source>
        <dbReference type="EMBL" id="OJF99976.1"/>
    </source>
</evidence>
<evidence type="ECO:0000313" key="2">
    <source>
        <dbReference type="Proteomes" id="UP000182661"/>
    </source>
</evidence>
<reference evidence="1 2" key="1">
    <citation type="submission" date="2016-02" db="EMBL/GenBank/DDBJ databases">
        <title>Genome sequencing of a beta-galactosidase producing bacteria Rhizobium sp. 59.</title>
        <authorList>
            <person name="Wang D."/>
            <person name="Kot W."/>
            <person name="Qin Y."/>
            <person name="Hansen L."/>
            <person name="Naqvi K."/>
            <person name="Rensing C."/>
        </authorList>
    </citation>
    <scope>NUCLEOTIDE SEQUENCE [LARGE SCALE GENOMIC DNA]</scope>
    <source>
        <strain evidence="1 2">59</strain>
    </source>
</reference>
<gene>
    <name evidence="1" type="ORF">AX760_11365</name>
</gene>
<comment type="caution">
    <text evidence="1">The sequence shown here is derived from an EMBL/GenBank/DDBJ whole genome shotgun (WGS) entry which is preliminary data.</text>
</comment>
<dbReference type="OrthoDB" id="8248803at2"/>
<protein>
    <recommendedName>
        <fullName evidence="3">HNH endonuclease</fullName>
    </recommendedName>
</protein>
<dbReference type="EMBL" id="LSRP01000046">
    <property type="protein sequence ID" value="OJF99976.1"/>
    <property type="molecule type" value="Genomic_DNA"/>
</dbReference>
<evidence type="ECO:0008006" key="3">
    <source>
        <dbReference type="Google" id="ProtNLM"/>
    </source>
</evidence>
<dbReference type="Proteomes" id="UP000182661">
    <property type="component" value="Unassembled WGS sequence"/>
</dbReference>
<sequence length="246" mass="27899">MTTVLLEDVGETVRLAMTPELARDIEDWHIRKCQTHPDTTWRRLITSNGATQIRRQCCTCGYLLGGPRKKVPEDDGLPLVVDGAYDMYETARERELNDIRQVHARKQFERDNSWFRDYDDYLKSEAWKAKRRLIFARSGGKCEGCGIASATQVHHLTYAHAKQEFLFELVAVCDACHDRLHGDRQANANGEAEVDTSWGEHPCNGCRFTSDSDGQPWCFIADEPVKIALAIGGNCGPDRSLFEHLK</sequence>
<organism evidence="1 2">
    <name type="scientific">Pararhizobium antarcticum</name>
    <dbReference type="NCBI Taxonomy" id="1798805"/>
    <lineage>
        <taxon>Bacteria</taxon>
        <taxon>Pseudomonadati</taxon>
        <taxon>Pseudomonadota</taxon>
        <taxon>Alphaproteobacteria</taxon>
        <taxon>Hyphomicrobiales</taxon>
        <taxon>Rhizobiaceae</taxon>
        <taxon>Rhizobium/Agrobacterium group</taxon>
        <taxon>Pararhizobium</taxon>
    </lineage>
</organism>
<proteinExistence type="predicted"/>